<name>A0ABM8WM75_9BURK</name>
<gene>
    <name evidence="2" type="ORF">LMG21510_01092</name>
</gene>
<organism evidence="2 3">
    <name type="scientific">Cupriavidus respiraculi</name>
    <dbReference type="NCBI Taxonomy" id="195930"/>
    <lineage>
        <taxon>Bacteria</taxon>
        <taxon>Pseudomonadati</taxon>
        <taxon>Pseudomonadota</taxon>
        <taxon>Betaproteobacteria</taxon>
        <taxon>Burkholderiales</taxon>
        <taxon>Burkholderiaceae</taxon>
        <taxon>Cupriavidus</taxon>
    </lineage>
</organism>
<feature type="compositionally biased region" description="Basic and acidic residues" evidence="1">
    <location>
        <begin position="48"/>
        <end position="58"/>
    </location>
</feature>
<evidence type="ECO:0000256" key="1">
    <source>
        <dbReference type="SAM" id="MobiDB-lite"/>
    </source>
</evidence>
<evidence type="ECO:0000313" key="3">
    <source>
        <dbReference type="Proteomes" id="UP000721236"/>
    </source>
</evidence>
<accession>A0ABM8WM75</accession>
<sequence>MSKSKDPDQLARRDAAQDGAEDGLSIPSTLDPNLDVEAIDSDMAIDGLPDRRPGPREDIGDEPMNPEDEIFERVEDAAESIPADMPADKADQTDRREERPPGRGEV</sequence>
<protein>
    <recommendedName>
        <fullName evidence="4">Serine kinase/phosphatase</fullName>
    </recommendedName>
</protein>
<dbReference type="RefSeq" id="WP_222204901.1">
    <property type="nucleotide sequence ID" value="NZ_CAJZAH010000001.1"/>
</dbReference>
<feature type="compositionally biased region" description="Acidic residues" evidence="1">
    <location>
        <begin position="59"/>
        <end position="70"/>
    </location>
</feature>
<dbReference type="Proteomes" id="UP000721236">
    <property type="component" value="Unassembled WGS sequence"/>
</dbReference>
<dbReference type="EMBL" id="CAJZAH010000001">
    <property type="protein sequence ID" value="CAG9168481.1"/>
    <property type="molecule type" value="Genomic_DNA"/>
</dbReference>
<evidence type="ECO:0000313" key="2">
    <source>
        <dbReference type="EMBL" id="CAG9168481.1"/>
    </source>
</evidence>
<reference evidence="2 3" key="1">
    <citation type="submission" date="2021-08" db="EMBL/GenBank/DDBJ databases">
        <authorList>
            <person name="Peeters C."/>
        </authorList>
    </citation>
    <scope>NUCLEOTIDE SEQUENCE [LARGE SCALE GENOMIC DNA]</scope>
    <source>
        <strain evidence="2 3">LMG 21510</strain>
    </source>
</reference>
<comment type="caution">
    <text evidence="2">The sequence shown here is derived from an EMBL/GenBank/DDBJ whole genome shotgun (WGS) entry which is preliminary data.</text>
</comment>
<evidence type="ECO:0008006" key="4">
    <source>
        <dbReference type="Google" id="ProtNLM"/>
    </source>
</evidence>
<keyword evidence="3" id="KW-1185">Reference proteome</keyword>
<feature type="compositionally biased region" description="Basic and acidic residues" evidence="1">
    <location>
        <begin position="1"/>
        <end position="16"/>
    </location>
</feature>
<proteinExistence type="predicted"/>
<feature type="compositionally biased region" description="Basic and acidic residues" evidence="1">
    <location>
        <begin position="86"/>
        <end position="106"/>
    </location>
</feature>
<feature type="region of interest" description="Disordered" evidence="1">
    <location>
        <begin position="1"/>
        <end position="106"/>
    </location>
</feature>